<dbReference type="Gene3D" id="3.40.47.10">
    <property type="match status" value="2"/>
</dbReference>
<dbReference type="InterPro" id="IPR020841">
    <property type="entry name" value="PKS_Beta-ketoAc_synthase_dom"/>
</dbReference>
<dbReference type="SUPFAM" id="SSF53901">
    <property type="entry name" value="Thiolase-like"/>
    <property type="match status" value="2"/>
</dbReference>
<organism evidence="7">
    <name type="scientific">Nocardia terpenica</name>
    <dbReference type="NCBI Taxonomy" id="455432"/>
    <lineage>
        <taxon>Bacteria</taxon>
        <taxon>Bacillati</taxon>
        <taxon>Actinomycetota</taxon>
        <taxon>Actinomycetes</taxon>
        <taxon>Mycobacteriales</taxon>
        <taxon>Nocardiaceae</taxon>
        <taxon>Nocardia</taxon>
    </lineage>
</organism>
<evidence type="ECO:0000256" key="2">
    <source>
        <dbReference type="ARBA" id="ARBA00008467"/>
    </source>
</evidence>
<dbReference type="AlphaFoldDB" id="A0A809PZY2"/>
<evidence type="ECO:0000313" key="7">
    <source>
        <dbReference type="EMBL" id="BBE00929.1"/>
    </source>
</evidence>
<dbReference type="InterPro" id="IPR014031">
    <property type="entry name" value="Ketoacyl_synth_C"/>
</dbReference>
<reference evidence="7" key="1">
    <citation type="submission" date="2015-05" db="EMBL/GenBank/DDBJ databases">
        <title>Brasilinolide analog discovered by genome and metabolome analysis of Nocardia terpenica.</title>
        <authorList>
            <person name="Komaki H."/>
            <person name="Ichikawa N."/>
            <person name="Nakajiima D."/>
            <person name="Okazaki K."/>
            <person name="Gonoi T."/>
        </authorList>
    </citation>
    <scope>NUCLEOTIDE SEQUENCE</scope>
    <source>
        <strain evidence="7">NBRC 100888</strain>
    </source>
</reference>
<keyword evidence="4" id="KW-0012">Acyltransferase</keyword>
<feature type="domain" description="Ketosynthase family 3 (KS3)" evidence="6">
    <location>
        <begin position="1"/>
        <end position="401"/>
    </location>
</feature>
<sequence length="421" mass="43314">MSVVLTGIGIVCPTGIGIDRYWDSVLAGRHGIRPLAGAAGNYSSSLAARIEGFDAAQWLSDRLLHQTDVSTRFALAAAELALADSAIDPDALTDYDKGVITSNATGGFEFTHREFRKLWTEGADVVSVYESFAWFYAVNTGQISIRHGMRGPGTVLVAEQAGGLDAIGRARDVVRQGTPFVLCGGVDSSMDPWGWVSHIASGRLTRSTDPDRAYLPFAAEADGYVPGEGGALLVLEDADSASARAAAHRYAEIAGHASTFDAADDQGGPAGLARAIRLALADAGLTPGDVDAVFADAAGVPELDRSESDALTGVFGSTGPPVTAPKSGTGRLYSGGGPLDVATAALCMRDGVLPATPGTTAVRADCAVDLVLGAPRPVDVGVALVLARGRLGFNSALVLTRASSADNSSADNRKDNDGNDL</sequence>
<dbReference type="GO" id="GO:0004315">
    <property type="term" value="F:3-oxoacyl-[acyl-carrier-protein] synthase activity"/>
    <property type="evidence" value="ECO:0007669"/>
    <property type="project" value="TreeGrafter"/>
</dbReference>
<dbReference type="InterPro" id="IPR014030">
    <property type="entry name" value="Ketoacyl_synth_N"/>
</dbReference>
<dbReference type="Pfam" id="PF00109">
    <property type="entry name" value="ketoacyl-synt"/>
    <property type="match status" value="1"/>
</dbReference>
<evidence type="ECO:0000256" key="5">
    <source>
        <dbReference type="RuleBase" id="RU003694"/>
    </source>
</evidence>
<keyword evidence="3 5" id="KW-0808">Transferase</keyword>
<name>A0A809PZY2_9NOCA</name>
<evidence type="ECO:0000256" key="4">
    <source>
        <dbReference type="ARBA" id="ARBA00023315"/>
    </source>
</evidence>
<evidence type="ECO:0000256" key="3">
    <source>
        <dbReference type="ARBA" id="ARBA00022679"/>
    </source>
</evidence>
<dbReference type="OrthoDB" id="416758at2"/>
<dbReference type="UniPathway" id="UPA00915"/>
<dbReference type="Pfam" id="PF02801">
    <property type="entry name" value="Ketoacyl-synt_C"/>
    <property type="match status" value="1"/>
</dbReference>
<dbReference type="PANTHER" id="PTHR11712">
    <property type="entry name" value="POLYKETIDE SYNTHASE-RELATED"/>
    <property type="match status" value="1"/>
</dbReference>
<comment type="pathway">
    <text evidence="1">Lipid metabolism; mycolic acid biosynthesis.</text>
</comment>
<evidence type="ECO:0000259" key="6">
    <source>
        <dbReference type="PROSITE" id="PS52004"/>
    </source>
</evidence>
<proteinExistence type="inferred from homology"/>
<protein>
    <submittedName>
        <fullName evidence="7">Putative polyketide synthase chain length factor subunit</fullName>
    </submittedName>
</protein>
<dbReference type="CDD" id="cd00832">
    <property type="entry name" value="CLF"/>
    <property type="match status" value="1"/>
</dbReference>
<dbReference type="RefSeq" id="WP_067582827.1">
    <property type="nucleotide sequence ID" value="NZ_JABMCZ010000001.1"/>
</dbReference>
<dbReference type="InterPro" id="IPR000794">
    <property type="entry name" value="Beta-ketoacyl_synthase"/>
</dbReference>
<evidence type="ECO:0000256" key="1">
    <source>
        <dbReference type="ARBA" id="ARBA00004796"/>
    </source>
</evidence>
<accession>A0A809PZY2</accession>
<dbReference type="PROSITE" id="PS52004">
    <property type="entry name" value="KS3_2"/>
    <property type="match status" value="1"/>
</dbReference>
<dbReference type="PANTHER" id="PTHR11712:SF322">
    <property type="entry name" value="POLYKETIDE BETA-KETOACYL SYNTHASE 2-RELATED"/>
    <property type="match status" value="1"/>
</dbReference>
<dbReference type="EMBL" id="LC055787">
    <property type="protein sequence ID" value="BBE00929.1"/>
    <property type="molecule type" value="Genomic_DNA"/>
</dbReference>
<dbReference type="GO" id="GO:0006633">
    <property type="term" value="P:fatty acid biosynthetic process"/>
    <property type="evidence" value="ECO:0007669"/>
    <property type="project" value="TreeGrafter"/>
</dbReference>
<dbReference type="InterPro" id="IPR016039">
    <property type="entry name" value="Thiolase-like"/>
</dbReference>
<comment type="similarity">
    <text evidence="2 5">Belongs to the thiolase-like superfamily. Beta-ketoacyl-ACP synthases family.</text>
</comment>